<dbReference type="AlphaFoldDB" id="A0A974XIP4"/>
<name>A0A974XIP4_9FIRM</name>
<evidence type="ECO:0000313" key="2">
    <source>
        <dbReference type="Proteomes" id="UP000663499"/>
    </source>
</evidence>
<sequence>MNISRVRSDTFGYLQRSFLGCVSDVDQQEAREVGERAVQMAMWNDVDGSMTIRRIGDYSVNFKLAAFEDIAAKTKYMADEFINERGNHVTDAFKFYVRPLLGSGLPQPSWVRAPIVEKILRK</sequence>
<keyword evidence="2" id="KW-1185">Reference proteome</keyword>
<dbReference type="InterPro" id="IPR035966">
    <property type="entry name" value="PKF_sf"/>
</dbReference>
<dbReference type="EMBL" id="CP071444">
    <property type="protein sequence ID" value="QSX09425.1"/>
    <property type="molecule type" value="Genomic_DNA"/>
</dbReference>
<dbReference type="Gene3D" id="3.40.50.450">
    <property type="match status" value="1"/>
</dbReference>
<dbReference type="GO" id="GO:0003872">
    <property type="term" value="F:6-phosphofructokinase activity"/>
    <property type="evidence" value="ECO:0007669"/>
    <property type="project" value="InterPro"/>
</dbReference>
<dbReference type="Gene3D" id="3.40.50.460">
    <property type="entry name" value="Phosphofructokinase domain"/>
    <property type="match status" value="1"/>
</dbReference>
<evidence type="ECO:0000313" key="1">
    <source>
        <dbReference type="EMBL" id="QSX09425.1"/>
    </source>
</evidence>
<organism evidence="1 2">
    <name type="scientific">Alkalibacter rhizosphaerae</name>
    <dbReference type="NCBI Taxonomy" id="2815577"/>
    <lineage>
        <taxon>Bacteria</taxon>
        <taxon>Bacillati</taxon>
        <taxon>Bacillota</taxon>
        <taxon>Clostridia</taxon>
        <taxon>Eubacteriales</taxon>
        <taxon>Eubacteriaceae</taxon>
        <taxon>Alkalibacter</taxon>
    </lineage>
</organism>
<proteinExistence type="predicted"/>
<reference evidence="1" key="1">
    <citation type="submission" date="2021-03" db="EMBL/GenBank/DDBJ databases">
        <title>Alkalibacter marinus sp. nov., isolated from tidal flat sediment.</title>
        <authorList>
            <person name="Namirimu T."/>
            <person name="Yang J.-A."/>
            <person name="Yang S.-H."/>
            <person name="Kim Y.-J."/>
            <person name="Kwon K.K."/>
        </authorList>
    </citation>
    <scope>NUCLEOTIDE SEQUENCE</scope>
    <source>
        <strain evidence="1">ES005</strain>
    </source>
</reference>
<dbReference type="RefSeq" id="WP_207300760.1">
    <property type="nucleotide sequence ID" value="NZ_CP071444.1"/>
</dbReference>
<dbReference type="SUPFAM" id="SSF53784">
    <property type="entry name" value="Phosphofructokinase"/>
    <property type="match status" value="1"/>
</dbReference>
<dbReference type="Proteomes" id="UP000663499">
    <property type="component" value="Chromosome"/>
</dbReference>
<gene>
    <name evidence="1" type="ORF">J0B03_05000</name>
</gene>
<accession>A0A974XIP4</accession>
<dbReference type="KEGG" id="alka:J0B03_05000"/>
<protein>
    <submittedName>
        <fullName evidence="1">Uncharacterized protein</fullName>
    </submittedName>
</protein>